<dbReference type="PANTHER" id="PTHR43100">
    <property type="entry name" value="GLUTAMATE SYNTHASE [NADPH] SMALL CHAIN"/>
    <property type="match status" value="1"/>
</dbReference>
<dbReference type="HOGENOM" id="CLU_000422_3_1_4"/>
<dbReference type="GO" id="GO:0004355">
    <property type="term" value="F:glutamate synthase (NADPH) activity"/>
    <property type="evidence" value="ECO:0007669"/>
    <property type="project" value="UniProtKB-EC"/>
</dbReference>
<keyword evidence="3" id="KW-0314">Glutamate biosynthesis</keyword>
<proteinExistence type="predicted"/>
<keyword evidence="1" id="KW-0028">Amino-acid biosynthesis</keyword>
<accession>S6B908</accession>
<dbReference type="GO" id="GO:0051536">
    <property type="term" value="F:iron-sulfur cluster binding"/>
    <property type="evidence" value="ECO:0007669"/>
    <property type="project" value="InterPro"/>
</dbReference>
<evidence type="ECO:0000259" key="5">
    <source>
        <dbReference type="PROSITE" id="PS51379"/>
    </source>
</evidence>
<protein>
    <submittedName>
        <fullName evidence="6">Glutamate synthase NADH/NADPH small subunit</fullName>
        <ecNumber evidence="6">1.4.1.13</ecNumber>
    </submittedName>
</protein>
<dbReference type="Gene3D" id="3.50.50.60">
    <property type="entry name" value="FAD/NAD(P)-binding domain"/>
    <property type="match status" value="2"/>
</dbReference>
<keyword evidence="2 6" id="KW-0560">Oxidoreductase</keyword>
<dbReference type="OrthoDB" id="9803192at2"/>
<keyword evidence="7" id="KW-1185">Reference proteome</keyword>
<dbReference type="RefSeq" id="WP_009207231.1">
    <property type="nucleotide sequence ID" value="NC_022357.1"/>
</dbReference>
<evidence type="ECO:0000256" key="2">
    <source>
        <dbReference type="ARBA" id="ARBA00023002"/>
    </source>
</evidence>
<feature type="domain" description="4Fe-4S ferredoxin-type" evidence="5">
    <location>
        <begin position="37"/>
        <end position="68"/>
    </location>
</feature>
<evidence type="ECO:0000256" key="1">
    <source>
        <dbReference type="ARBA" id="ARBA00022605"/>
    </source>
</evidence>
<evidence type="ECO:0000313" key="6">
    <source>
        <dbReference type="EMBL" id="BAN36807.1"/>
    </source>
</evidence>
<dbReference type="InterPro" id="IPR051394">
    <property type="entry name" value="Glutamate_Synthase"/>
</dbReference>
<evidence type="ECO:0000256" key="3">
    <source>
        <dbReference type="ARBA" id="ARBA00023164"/>
    </source>
</evidence>
<dbReference type="STRING" id="1163617.SCD_n03008"/>
<dbReference type="GO" id="GO:0016639">
    <property type="term" value="F:oxidoreductase activity, acting on the CH-NH2 group of donors, NAD or NADP as acceptor"/>
    <property type="evidence" value="ECO:0007669"/>
    <property type="project" value="InterPro"/>
</dbReference>
<dbReference type="InterPro" id="IPR017896">
    <property type="entry name" value="4Fe4S_Fe-S-bd"/>
</dbReference>
<dbReference type="SUPFAM" id="SSF46548">
    <property type="entry name" value="alpha-helical ferredoxin"/>
    <property type="match status" value="1"/>
</dbReference>
<dbReference type="InterPro" id="IPR028261">
    <property type="entry name" value="DPD_II"/>
</dbReference>
<sequence>MGKPTGFMELRRLNEVSLPVAERLKNYREFVQPLADEQAAIQGARCMDCGIPFCTSGCPVNNIIPDWNDLVYRGNWKQALDVLHSTNNFPEFTGRVCPAPCEAACTLNINDDAVGIKSIEHAIIDKGWEQGWVVPLPAQKKTGKKVAIVGSGPAGLACAQQLARAGHDVVVFEKNDRIGGLLRYGIPDFKFEKSHIDRRIEQMRAEGVEFRVNQQVGEDVPAQKLKDEFNAVVLTGGAEQARDLPAPGRELSGVHFAMEFLPQQNKVVAGDVLPQQISASGKHVVVIGGGDTGSDCVGTSIRQGAASVTQIEVMPRPAEQENKALTWPNWPLKLRTSSSQEEGCTRDWSVTTKAFLGANGKVEKLSCVRVEWNAGKMVEMPGSEFEIQADLVLLAMGFVSPVQKVLDAFGVEKDGRGNAKAATDGAGCYKTSADKVFAAGDMRRGQSLIVWAIREGRQAARAVDETLMGFSDLPR</sequence>
<evidence type="ECO:0000313" key="7">
    <source>
        <dbReference type="Proteomes" id="UP000015559"/>
    </source>
</evidence>
<dbReference type="NCBIfam" id="TIGR01317">
    <property type="entry name" value="GOGAT_sm_gam"/>
    <property type="match status" value="1"/>
</dbReference>
<dbReference type="Pfam" id="PF14691">
    <property type="entry name" value="Fer4_20"/>
    <property type="match status" value="1"/>
</dbReference>
<dbReference type="PANTHER" id="PTHR43100:SF1">
    <property type="entry name" value="GLUTAMATE SYNTHASE [NADPH] SMALL CHAIN"/>
    <property type="match status" value="1"/>
</dbReference>
<dbReference type="EMBL" id="AP013066">
    <property type="protein sequence ID" value="BAN36807.1"/>
    <property type="molecule type" value="Genomic_DNA"/>
</dbReference>
<dbReference type="PRINTS" id="PR00419">
    <property type="entry name" value="ADXRDTASE"/>
</dbReference>
<dbReference type="InterPro" id="IPR036188">
    <property type="entry name" value="FAD/NAD-bd_sf"/>
</dbReference>
<dbReference type="AlphaFoldDB" id="S6B908"/>
<reference evidence="6 7" key="1">
    <citation type="journal article" date="2012" name="Appl. Environ. Microbiol.">
        <title>Draft genome sequence of a psychrotolerant sulfur-oxidizing bacterium, Sulfuricella denitrificans skB26, and proteomic insights into cold adaptation.</title>
        <authorList>
            <person name="Watanabe T."/>
            <person name="Kojima H."/>
            <person name="Fukui M."/>
        </authorList>
    </citation>
    <scope>NUCLEOTIDE SEQUENCE [LARGE SCALE GENOMIC DNA]</scope>
    <source>
        <strain evidence="7">skB26</strain>
    </source>
</reference>
<organism evidence="6 7">
    <name type="scientific">Sulfuricella denitrificans (strain DSM 22764 / NBRC 105220 / skB26)</name>
    <dbReference type="NCBI Taxonomy" id="1163617"/>
    <lineage>
        <taxon>Bacteria</taxon>
        <taxon>Pseudomonadati</taxon>
        <taxon>Pseudomonadota</taxon>
        <taxon>Betaproteobacteria</taxon>
        <taxon>Nitrosomonadales</taxon>
        <taxon>Sulfuricellaceae</taxon>
        <taxon>Sulfuricella</taxon>
    </lineage>
</organism>
<dbReference type="Pfam" id="PF07992">
    <property type="entry name" value="Pyr_redox_2"/>
    <property type="match status" value="1"/>
</dbReference>
<dbReference type="InterPro" id="IPR009051">
    <property type="entry name" value="Helical_ferredxn"/>
</dbReference>
<dbReference type="InterPro" id="IPR023753">
    <property type="entry name" value="FAD/NAD-binding_dom"/>
</dbReference>
<gene>
    <name evidence="6" type="primary">gltD</name>
    <name evidence="6" type="ORF">SCD_n03008</name>
</gene>
<comment type="pathway">
    <text evidence="4">Amino-acid biosynthesis.</text>
</comment>
<dbReference type="SUPFAM" id="SSF51971">
    <property type="entry name" value="Nucleotide-binding domain"/>
    <property type="match status" value="2"/>
</dbReference>
<dbReference type="KEGG" id="sdr:SCD_n03008"/>
<dbReference type="InterPro" id="IPR006005">
    <property type="entry name" value="Glut_synth_ssu1"/>
</dbReference>
<dbReference type="EC" id="1.4.1.13" evidence="6"/>
<dbReference type="GO" id="GO:0006537">
    <property type="term" value="P:glutamate biosynthetic process"/>
    <property type="evidence" value="ECO:0007669"/>
    <property type="project" value="UniProtKB-KW"/>
</dbReference>
<dbReference type="Proteomes" id="UP000015559">
    <property type="component" value="Chromosome"/>
</dbReference>
<name>S6B908_SULDS</name>
<evidence type="ECO:0000256" key="4">
    <source>
        <dbReference type="ARBA" id="ARBA00029440"/>
    </source>
</evidence>
<dbReference type="eggNOG" id="COG0493">
    <property type="taxonomic scope" value="Bacteria"/>
</dbReference>
<dbReference type="Gene3D" id="1.10.1060.10">
    <property type="entry name" value="Alpha-helical ferredoxin"/>
    <property type="match status" value="1"/>
</dbReference>
<dbReference type="PROSITE" id="PS51379">
    <property type="entry name" value="4FE4S_FER_2"/>
    <property type="match status" value="1"/>
</dbReference>